<dbReference type="Gene3D" id="1.25.10.10">
    <property type="entry name" value="Leucine-rich Repeat Variant"/>
    <property type="match status" value="3"/>
</dbReference>
<reference evidence="3 4" key="1">
    <citation type="submission" date="2018-09" db="EMBL/GenBank/DDBJ databases">
        <title>Genomic investigation of the strawberry pathogen Phytophthora fragariae indicates pathogenicity is determined by transcriptional variation in three key races.</title>
        <authorList>
            <person name="Adams T.M."/>
            <person name="Armitage A.D."/>
            <person name="Sobczyk M.K."/>
            <person name="Bates H.J."/>
            <person name="Dunwell J.M."/>
            <person name="Nellist C.F."/>
            <person name="Harrison R.J."/>
        </authorList>
    </citation>
    <scope>NUCLEOTIDE SEQUENCE [LARGE SCALE GENOMIC DNA]</scope>
    <source>
        <strain evidence="3 4">SCRP249</strain>
    </source>
</reference>
<gene>
    <name evidence="3" type="ORF">PR001_g15488</name>
</gene>
<dbReference type="PROSITE" id="PS50176">
    <property type="entry name" value="ARM_REPEAT"/>
    <property type="match status" value="2"/>
</dbReference>
<name>A0A6A3L537_9STRA</name>
<dbReference type="InterPro" id="IPR000225">
    <property type="entry name" value="Armadillo"/>
</dbReference>
<dbReference type="InterPro" id="IPR011989">
    <property type="entry name" value="ARM-like"/>
</dbReference>
<feature type="region of interest" description="Disordered" evidence="2">
    <location>
        <begin position="1025"/>
        <end position="1044"/>
    </location>
</feature>
<accession>A0A6A3L537</accession>
<dbReference type="EMBL" id="QXFV01001169">
    <property type="protein sequence ID" value="KAE9013135.1"/>
    <property type="molecule type" value="Genomic_DNA"/>
</dbReference>
<feature type="repeat" description="ARM" evidence="1">
    <location>
        <begin position="698"/>
        <end position="740"/>
    </location>
</feature>
<evidence type="ECO:0000256" key="2">
    <source>
        <dbReference type="SAM" id="MobiDB-lite"/>
    </source>
</evidence>
<feature type="compositionally biased region" description="Acidic residues" evidence="2">
    <location>
        <begin position="463"/>
        <end position="483"/>
    </location>
</feature>
<proteinExistence type="predicted"/>
<dbReference type="Pfam" id="PF00514">
    <property type="entry name" value="Arm"/>
    <property type="match status" value="1"/>
</dbReference>
<dbReference type="SMART" id="SM00185">
    <property type="entry name" value="ARM"/>
    <property type="match status" value="6"/>
</dbReference>
<feature type="compositionally biased region" description="Polar residues" evidence="2">
    <location>
        <begin position="486"/>
        <end position="497"/>
    </location>
</feature>
<feature type="repeat" description="ARM" evidence="1">
    <location>
        <begin position="904"/>
        <end position="946"/>
    </location>
</feature>
<feature type="compositionally biased region" description="Acidic residues" evidence="2">
    <location>
        <begin position="319"/>
        <end position="331"/>
    </location>
</feature>
<dbReference type="PANTHER" id="PTHR23315:SF7">
    <property type="entry name" value="U-BOX DOMAIN-CONTAINING PROTEIN 4"/>
    <property type="match status" value="1"/>
</dbReference>
<sequence>MDVALTVVDALRQVYTLCKTIYRQRHVNPLTYMQMMEIYVVLHSSEGVQVNDVLQRTAAVEKFSAAVNKFLKYLEKFNDMHRIVRLFKFSEMEEQRLEIVEEINQLLKMLNLASAVTVMDGAVAASRNNAWIRKKLKAMHGDIKLGHDQILKNLQAKHKLDMAQRQQLVDREHVLEGRNADADRILVHQVSILAPYEVYEQGAVEAESHSTVATVESTDTREEEVLLGDNTVTEVALSAVSDDVQEASPLGAKSEVEPSTIDVVAEILEAPLNQTGASDDEEKELSTQQLTLMQSDADEAIEELEMEPSEPVIQRSIDEVIEEEEEEEEEASDRMYFPTQDTVNPLVVENEEQEGKPSDPSDQQPVEVADDDEINEEPGAMEDNADEVIEMKETEEEDELTDQRTDDLGDGTSNQLSAPMQNTTGKDAEEGEPNNDPVALMRGITDEVFEEEKAQQLTGSVDEVVDEPSWDQPDEVIEDDERDESSCQNSARSSGATDCTDVEMEDLPFEENGEVLSGNSSVPLFIQRLSSDETTAQQKEEVLLDLLRMCVTNSNRVQVYKTKGIPVLSRLVREGETFLSQLYALHGLSWFTFSFCKLRESEFESLLGCVREPTHTEMLSLLHELQSDDDEVKERAALQCSCMATGGAGDALRRVGVLPLLVGLLENGTANQKLWATEALVTLASDSDGNCVAITRAGAIPPLVGLLRFGTDMHKQEAAYALGNLAANNDENRAKIAREGAIPPMVEFVKSAADAQNQWAVYALGSLALNNEENRVLIAQEGAIRPLVKLLRVGTRAQKQWSAYTLGSLAHSDANREEITLEGAIAPLIELLRKGTAMQKQRAAFALGNLACGSNTTTDFDEAILPLVDLVRMGSDTQKEDAAYTLGNLAANNDARRAKIGRQGAIAPLVKLLKTGDGEQKQWAAFALRYLAYDNDSNRVAIVEKGAIELLTAMMEEGTDEQKEEAAHALERLVVKENDAAAISETLLGYLGGGAISQNANEAAAAALNTLGTVREGLFRRFAMPDSDAENESTTQNLGPDIRADPKEREANHVLTVAGAW</sequence>
<feature type="compositionally biased region" description="Acidic residues" evidence="2">
    <location>
        <begin position="368"/>
        <end position="400"/>
    </location>
</feature>
<evidence type="ECO:0000313" key="3">
    <source>
        <dbReference type="EMBL" id="KAE9013135.1"/>
    </source>
</evidence>
<dbReference type="PANTHER" id="PTHR23315">
    <property type="entry name" value="U BOX DOMAIN-CONTAINING"/>
    <property type="match status" value="1"/>
</dbReference>
<evidence type="ECO:0000256" key="1">
    <source>
        <dbReference type="PROSITE-ProRule" id="PRU00259"/>
    </source>
</evidence>
<feature type="region of interest" description="Disordered" evidence="2">
    <location>
        <begin position="306"/>
        <end position="498"/>
    </location>
</feature>
<dbReference type="Proteomes" id="UP000429607">
    <property type="component" value="Unassembled WGS sequence"/>
</dbReference>
<dbReference type="AlphaFoldDB" id="A0A6A3L537"/>
<dbReference type="SUPFAM" id="SSF48371">
    <property type="entry name" value="ARM repeat"/>
    <property type="match status" value="1"/>
</dbReference>
<protein>
    <recommendedName>
        <fullName evidence="5">Armadillo-type fold</fullName>
    </recommendedName>
</protein>
<evidence type="ECO:0000313" key="4">
    <source>
        <dbReference type="Proteomes" id="UP000429607"/>
    </source>
</evidence>
<feature type="compositionally biased region" description="Polar residues" evidence="2">
    <location>
        <begin position="411"/>
        <end position="425"/>
    </location>
</feature>
<organism evidence="3 4">
    <name type="scientific">Phytophthora rubi</name>
    <dbReference type="NCBI Taxonomy" id="129364"/>
    <lineage>
        <taxon>Eukaryota</taxon>
        <taxon>Sar</taxon>
        <taxon>Stramenopiles</taxon>
        <taxon>Oomycota</taxon>
        <taxon>Peronosporomycetes</taxon>
        <taxon>Peronosporales</taxon>
        <taxon>Peronosporaceae</taxon>
        <taxon>Phytophthora</taxon>
    </lineage>
</organism>
<dbReference type="InterPro" id="IPR016024">
    <property type="entry name" value="ARM-type_fold"/>
</dbReference>
<comment type="caution">
    <text evidence="3">The sequence shown here is derived from an EMBL/GenBank/DDBJ whole genome shotgun (WGS) entry which is preliminary data.</text>
</comment>
<evidence type="ECO:0008006" key="5">
    <source>
        <dbReference type="Google" id="ProtNLM"/>
    </source>
</evidence>